<comment type="subcellular location">
    <subcellularLocation>
        <location evidence="1">Cell membrane</location>
        <topology evidence="1">Multi-pass membrane protein</topology>
    </subcellularLocation>
</comment>
<dbReference type="STRING" id="638303.Thal_0825"/>
<keyword evidence="5 6" id="KW-0472">Membrane</keyword>
<accession>D3SL28</accession>
<name>D3SL28_THEAH</name>
<dbReference type="Pfam" id="PF03739">
    <property type="entry name" value="LptF_LptG"/>
    <property type="match status" value="1"/>
</dbReference>
<evidence type="ECO:0000256" key="4">
    <source>
        <dbReference type="ARBA" id="ARBA00022989"/>
    </source>
</evidence>
<dbReference type="KEGG" id="tal:Thal_0825"/>
<evidence type="ECO:0000256" key="2">
    <source>
        <dbReference type="ARBA" id="ARBA00022475"/>
    </source>
</evidence>
<feature type="transmembrane region" description="Helical" evidence="6">
    <location>
        <begin position="296"/>
        <end position="313"/>
    </location>
</feature>
<dbReference type="eggNOG" id="COG0795">
    <property type="taxonomic scope" value="Bacteria"/>
</dbReference>
<evidence type="ECO:0000256" key="3">
    <source>
        <dbReference type="ARBA" id="ARBA00022692"/>
    </source>
</evidence>
<keyword evidence="2" id="KW-1003">Cell membrane</keyword>
<dbReference type="HOGENOM" id="CLU_787031_0_0_0"/>
<feature type="transmembrane region" description="Helical" evidence="6">
    <location>
        <begin position="9"/>
        <end position="31"/>
    </location>
</feature>
<evidence type="ECO:0000256" key="1">
    <source>
        <dbReference type="ARBA" id="ARBA00004651"/>
    </source>
</evidence>
<proteinExistence type="predicted"/>
<dbReference type="InterPro" id="IPR005495">
    <property type="entry name" value="LptG/LptF_permease"/>
</dbReference>
<protein>
    <submittedName>
        <fullName evidence="7">Permease YjgP/YjgQ family protein</fullName>
    </submittedName>
</protein>
<gene>
    <name evidence="7" type="ordered locus">Thal_0825</name>
</gene>
<evidence type="ECO:0000313" key="8">
    <source>
        <dbReference type="Proteomes" id="UP000002043"/>
    </source>
</evidence>
<organism evidence="7 8">
    <name type="scientific">Thermocrinis albus (strain DSM 14484 / JCM 11386 / HI 11/12)</name>
    <dbReference type="NCBI Taxonomy" id="638303"/>
    <lineage>
        <taxon>Bacteria</taxon>
        <taxon>Pseudomonadati</taxon>
        <taxon>Aquificota</taxon>
        <taxon>Aquificia</taxon>
        <taxon>Aquificales</taxon>
        <taxon>Aquificaceae</taxon>
        <taxon>Thermocrinis</taxon>
    </lineage>
</organism>
<dbReference type="OrthoDB" id="14688at2"/>
<dbReference type="PANTHER" id="PTHR33529:SF6">
    <property type="entry name" value="YJGP_YJGQ FAMILY PERMEASE"/>
    <property type="match status" value="1"/>
</dbReference>
<keyword evidence="4 6" id="KW-1133">Transmembrane helix</keyword>
<keyword evidence="8" id="KW-1185">Reference proteome</keyword>
<keyword evidence="3 6" id="KW-0812">Transmembrane</keyword>
<evidence type="ECO:0000313" key="7">
    <source>
        <dbReference type="EMBL" id="ADC89458.1"/>
    </source>
</evidence>
<dbReference type="GO" id="GO:0015920">
    <property type="term" value="P:lipopolysaccharide transport"/>
    <property type="evidence" value="ECO:0007669"/>
    <property type="project" value="TreeGrafter"/>
</dbReference>
<reference evidence="8" key="1">
    <citation type="journal article" date="2010" name="Stand. Genomic Sci.">
        <title>Complete genome sequence of Thermocrinis albus type strain (HI 11/12T).</title>
        <authorList>
            <person name="Wirth R."/>
            <person name="Sikorski J."/>
            <person name="Brambilla E."/>
            <person name="Misra M."/>
            <person name="Lapidus A."/>
            <person name="Copeland A."/>
            <person name="Nolan M."/>
            <person name="Lucas S."/>
            <person name="Chen F."/>
            <person name="Tice H."/>
            <person name="Cheng J.F."/>
            <person name="Han C."/>
            <person name="Detter J.C."/>
            <person name="Tapia R."/>
            <person name="Bruce D."/>
            <person name="Goodwin L."/>
            <person name="Pitluck S."/>
            <person name="Pati A."/>
            <person name="Anderson I."/>
            <person name="Ivanova N."/>
            <person name="Mavromatis K."/>
            <person name="Mikhailova N."/>
            <person name="Chen A."/>
            <person name="Palaniappan K."/>
            <person name="Bilek Y."/>
            <person name="Hader T."/>
            <person name="Land M."/>
            <person name="Hauser L."/>
            <person name="Chang Y.J."/>
            <person name="Jeffries C.D."/>
            <person name="Tindall B.J."/>
            <person name="Rohde M."/>
            <person name="Goker M."/>
            <person name="Bristow J."/>
            <person name="Eisen J.A."/>
            <person name="Markowitz V."/>
            <person name="Hugenholtz P."/>
            <person name="Kyrpides N.C."/>
            <person name="Klenk H.P."/>
        </authorList>
    </citation>
    <scope>NUCLEOTIDE SEQUENCE [LARGE SCALE GENOMIC DNA]</scope>
    <source>
        <strain evidence="8">DSM 14484 / JCM 11386 / HI 11/12</strain>
    </source>
</reference>
<feature type="transmembrane region" description="Helical" evidence="6">
    <location>
        <begin position="51"/>
        <end position="77"/>
    </location>
</feature>
<dbReference type="EMBL" id="CP001931">
    <property type="protein sequence ID" value="ADC89458.1"/>
    <property type="molecule type" value="Genomic_DNA"/>
</dbReference>
<dbReference type="PANTHER" id="PTHR33529">
    <property type="entry name" value="SLR0882 PROTEIN-RELATED"/>
    <property type="match status" value="1"/>
</dbReference>
<evidence type="ECO:0000256" key="5">
    <source>
        <dbReference type="ARBA" id="ARBA00023136"/>
    </source>
</evidence>
<evidence type="ECO:0000256" key="6">
    <source>
        <dbReference type="SAM" id="Phobius"/>
    </source>
</evidence>
<dbReference type="GO" id="GO:0043190">
    <property type="term" value="C:ATP-binding cassette (ABC) transporter complex"/>
    <property type="evidence" value="ECO:0007669"/>
    <property type="project" value="TreeGrafter"/>
</dbReference>
<dbReference type="RefSeq" id="WP_012991864.1">
    <property type="nucleotide sequence ID" value="NC_013894.1"/>
</dbReference>
<dbReference type="AlphaFoldDB" id="D3SL28"/>
<feature type="transmembrane region" description="Helical" evidence="6">
    <location>
        <begin position="325"/>
        <end position="343"/>
    </location>
</feature>
<sequence>MLQRYILRLYIKAFGLSSAVLLGTGVLYLTFETLLVFRQKSLEIFFQYILLSLPVAFLYLSPIVSWIALTMLIRFFIQRQLDRLIVSFGVPPIHLVRPVIFFSLVLSILHIYMSFQIYPSFQRSLYTIEKEYKKGKKDTLLIKDQWFALKDGEKVVYSHIGLADVSKGTAYDVFLLYTKEGSIEATLRASKAFWKGNSLFIPDAYYEDLEKGGKFYGPMEVSFLSLSNIRPLASKLEHITFTELISVYGMAERLGINRYAYLAEILRRLQLSLMPLLMVTIVARALLKRRSLVEGSLYGGFSLALHMLSLNLIKITAEEIGVNPLWGLLPSFFLLMMVLRSLYDLEKGFGV</sequence>
<dbReference type="Proteomes" id="UP000002043">
    <property type="component" value="Chromosome"/>
</dbReference>